<dbReference type="PANTHER" id="PTHR31499:SF80">
    <property type="entry name" value="HTH MYB-TYPE DOMAIN-CONTAINING PROTEIN"/>
    <property type="match status" value="1"/>
</dbReference>
<dbReference type="EMBL" id="QGKY02001250">
    <property type="protein sequence ID" value="KAF2560588.1"/>
    <property type="molecule type" value="Genomic_DNA"/>
</dbReference>
<dbReference type="GO" id="GO:0005634">
    <property type="term" value="C:nucleus"/>
    <property type="evidence" value="ECO:0007669"/>
    <property type="project" value="UniProtKB-SubCell"/>
</dbReference>
<organism evidence="6">
    <name type="scientific">Brassica cretica</name>
    <name type="common">Mustard</name>
    <dbReference type="NCBI Taxonomy" id="69181"/>
    <lineage>
        <taxon>Eukaryota</taxon>
        <taxon>Viridiplantae</taxon>
        <taxon>Streptophyta</taxon>
        <taxon>Embryophyta</taxon>
        <taxon>Tracheophyta</taxon>
        <taxon>Spermatophyta</taxon>
        <taxon>Magnoliopsida</taxon>
        <taxon>eudicotyledons</taxon>
        <taxon>Gunneridae</taxon>
        <taxon>Pentapetalae</taxon>
        <taxon>rosids</taxon>
        <taxon>malvids</taxon>
        <taxon>Brassicales</taxon>
        <taxon>Brassicaceae</taxon>
        <taxon>Brassiceae</taxon>
        <taxon>Brassica</taxon>
    </lineage>
</organism>
<keyword evidence="3" id="KW-0804">Transcription</keyword>
<gene>
    <name evidence="6" type="ORF">F2Q70_00018573</name>
</gene>
<name>A0A8S9I006_BRACR</name>
<dbReference type="InterPro" id="IPR006447">
    <property type="entry name" value="Myb_dom_plants"/>
</dbReference>
<sequence length="166" mass="18883">MNGPSWLGATPKAVLKLLNNPILTIYHVKSHLQKYRTARYTPETSEATGEPQEKKMTSIEDIKSLDMKTSVEITQALRLQMEVQKRLHEQLETQRALQLQIEKQGRYLQMMFEKQQKLEENKSSSSAKQCNGASAEVEFESGVVTQIADQSESAVSVSRKRAREDE</sequence>
<comment type="subcellular location">
    <subcellularLocation>
        <location evidence="1">Nucleus</location>
    </subcellularLocation>
</comment>
<dbReference type="GO" id="GO:0003700">
    <property type="term" value="F:DNA-binding transcription factor activity"/>
    <property type="evidence" value="ECO:0007669"/>
    <property type="project" value="InterPro"/>
</dbReference>
<reference evidence="6" key="1">
    <citation type="submission" date="2019-12" db="EMBL/GenBank/DDBJ databases">
        <title>Genome sequencing and annotation of Brassica cretica.</title>
        <authorList>
            <person name="Studholme D.J."/>
            <person name="Sarris P.F."/>
        </authorList>
    </citation>
    <scope>NUCLEOTIDE SEQUENCE</scope>
    <source>
        <strain evidence="6">PFS-102/07</strain>
        <tissue evidence="6">Leaf</tissue>
    </source>
</reference>
<evidence type="ECO:0000313" key="6">
    <source>
        <dbReference type="EMBL" id="KAF2560588.1"/>
    </source>
</evidence>
<evidence type="ECO:0000259" key="5">
    <source>
        <dbReference type="Pfam" id="PF14379"/>
    </source>
</evidence>
<evidence type="ECO:0000256" key="1">
    <source>
        <dbReference type="ARBA" id="ARBA00004123"/>
    </source>
</evidence>
<dbReference type="GO" id="GO:0003677">
    <property type="term" value="F:DNA binding"/>
    <property type="evidence" value="ECO:0007669"/>
    <property type="project" value="InterPro"/>
</dbReference>
<dbReference type="Pfam" id="PF14379">
    <property type="entry name" value="Myb_CC_LHEQLE"/>
    <property type="match status" value="1"/>
</dbReference>
<keyword evidence="4" id="KW-0539">Nucleus</keyword>
<comment type="caution">
    <text evidence="6">The sequence shown here is derived from an EMBL/GenBank/DDBJ whole genome shotgun (WGS) entry which is preliminary data.</text>
</comment>
<proteinExistence type="predicted"/>
<dbReference type="Gene3D" id="1.10.10.60">
    <property type="entry name" value="Homeodomain-like"/>
    <property type="match status" value="1"/>
</dbReference>
<dbReference type="AlphaFoldDB" id="A0A8S9I006"/>
<evidence type="ECO:0000256" key="3">
    <source>
        <dbReference type="ARBA" id="ARBA00023163"/>
    </source>
</evidence>
<evidence type="ECO:0000256" key="2">
    <source>
        <dbReference type="ARBA" id="ARBA00023015"/>
    </source>
</evidence>
<dbReference type="NCBIfam" id="TIGR01557">
    <property type="entry name" value="myb_SHAQKYF"/>
    <property type="match status" value="1"/>
</dbReference>
<feature type="domain" description="MYB-CC type transcription factor LHEQLE-containing" evidence="5">
    <location>
        <begin position="72"/>
        <end position="117"/>
    </location>
</feature>
<protein>
    <recommendedName>
        <fullName evidence="5">MYB-CC type transcription factor LHEQLE-containing domain-containing protein</fullName>
    </recommendedName>
</protein>
<dbReference type="InterPro" id="IPR046955">
    <property type="entry name" value="PHR1-like"/>
</dbReference>
<dbReference type="InterPro" id="IPR025756">
    <property type="entry name" value="Myb_CC_LHEQLE"/>
</dbReference>
<accession>A0A8S9I006</accession>
<dbReference type="PANTHER" id="PTHR31499">
    <property type="entry name" value="MYB FAMILY TRANSCRIPTION FACTOR PHL11"/>
    <property type="match status" value="1"/>
</dbReference>
<evidence type="ECO:0000256" key="4">
    <source>
        <dbReference type="ARBA" id="ARBA00023242"/>
    </source>
</evidence>
<keyword evidence="2" id="KW-0805">Transcription regulation</keyword>